<accession>B1X1U5</accession>
<reference evidence="3 4" key="1">
    <citation type="journal article" date="2008" name="Proc. Natl. Acad. Sci. U.S.A.">
        <title>The genome of Cyanothece 51142, a unicellular diazotrophic cyanobacterium important in the marine nitrogen cycle.</title>
        <authorList>
            <person name="Welsh E.A."/>
            <person name="Liberton M."/>
            <person name="Stoeckel J."/>
            <person name="Loh T."/>
            <person name="Elvitigala T."/>
            <person name="Wang C."/>
            <person name="Wollam A."/>
            <person name="Fulton R.S."/>
            <person name="Clifton S.W."/>
            <person name="Jacobs J.M."/>
            <person name="Aurora R."/>
            <person name="Ghosh B.K."/>
            <person name="Sherman L.A."/>
            <person name="Smith R.D."/>
            <person name="Wilson R.K."/>
            <person name="Pakrasi H.B."/>
        </authorList>
    </citation>
    <scope>NUCLEOTIDE SEQUENCE [LARGE SCALE GENOMIC DNA]</scope>
    <source>
        <strain evidence="4">ATCC 51142 / BH68</strain>
    </source>
</reference>
<evidence type="ECO:0000313" key="3">
    <source>
        <dbReference type="EMBL" id="ACB53125.1"/>
    </source>
</evidence>
<organism evidence="3 4">
    <name type="scientific">Crocosphaera subtropica (strain ATCC 51142 / BH68)</name>
    <name type="common">Cyanothece sp. (strain ATCC 51142)</name>
    <dbReference type="NCBI Taxonomy" id="43989"/>
    <lineage>
        <taxon>Bacteria</taxon>
        <taxon>Bacillati</taxon>
        <taxon>Cyanobacteriota</taxon>
        <taxon>Cyanophyceae</taxon>
        <taxon>Oscillatoriophycideae</taxon>
        <taxon>Chroococcales</taxon>
        <taxon>Aphanothecaceae</taxon>
        <taxon>Crocosphaera</taxon>
        <taxon>Crocosphaera subtropica</taxon>
    </lineage>
</organism>
<name>B1X1U5_CROS5</name>
<feature type="region of interest" description="Disordered" evidence="2">
    <location>
        <begin position="1"/>
        <end position="21"/>
    </location>
</feature>
<proteinExistence type="predicted"/>
<sequence>MKIKTQGLKLSTLSSMSPQEREDKINSFIEQVINPQPEQVEEQKKEIEEEIRAYERRYEISSAKLKSGLADGSIKGTTDICSWLMLLKKRTLLENI</sequence>
<dbReference type="Proteomes" id="UP000001203">
    <property type="component" value="Chromosome circular"/>
</dbReference>
<feature type="compositionally biased region" description="Polar residues" evidence="2">
    <location>
        <begin position="8"/>
        <end position="18"/>
    </location>
</feature>
<dbReference type="AlphaFoldDB" id="B1X1U5"/>
<gene>
    <name evidence="3" type="ordered locus">cce_3777</name>
</gene>
<feature type="coiled-coil region" evidence="1">
    <location>
        <begin position="37"/>
        <end position="64"/>
    </location>
</feature>
<keyword evidence="1" id="KW-0175">Coiled coil</keyword>
<dbReference type="STRING" id="43989.cce_3777"/>
<dbReference type="KEGG" id="cyt:cce_3777"/>
<protein>
    <submittedName>
        <fullName evidence="3">Uncharacterized protein</fullName>
    </submittedName>
</protein>
<dbReference type="RefSeq" id="WP_009545067.1">
    <property type="nucleotide sequence ID" value="NC_010546.1"/>
</dbReference>
<evidence type="ECO:0000313" key="4">
    <source>
        <dbReference type="Proteomes" id="UP000001203"/>
    </source>
</evidence>
<dbReference type="EMBL" id="CP000806">
    <property type="protein sequence ID" value="ACB53125.1"/>
    <property type="molecule type" value="Genomic_DNA"/>
</dbReference>
<evidence type="ECO:0000256" key="1">
    <source>
        <dbReference type="SAM" id="Coils"/>
    </source>
</evidence>
<keyword evidence="4" id="KW-1185">Reference proteome</keyword>
<dbReference type="HOGENOM" id="CLU_2355047_0_0_3"/>
<evidence type="ECO:0000256" key="2">
    <source>
        <dbReference type="SAM" id="MobiDB-lite"/>
    </source>
</evidence>